<dbReference type="Pfam" id="PF07676">
    <property type="entry name" value="PD40"/>
    <property type="match status" value="2"/>
</dbReference>
<organism evidence="1 2">
    <name type="scientific">Bacillus cereus</name>
    <dbReference type="NCBI Taxonomy" id="1396"/>
    <lineage>
        <taxon>Bacteria</taxon>
        <taxon>Bacillati</taxon>
        <taxon>Bacillota</taxon>
        <taxon>Bacilli</taxon>
        <taxon>Bacillales</taxon>
        <taxon>Bacillaceae</taxon>
        <taxon>Bacillus</taxon>
        <taxon>Bacillus cereus group</taxon>
    </lineage>
</organism>
<sequence length="68" mass="7819">MDVWCYPNICYKNMSPITKVLISKIAFTSDRDGNDEIYVMNANGINQTRLTNNTANNFQPAWSTFIRP</sequence>
<reference evidence="1 2" key="1">
    <citation type="submission" date="2017-09" db="EMBL/GenBank/DDBJ databases">
        <title>Large-scale bioinformatics analysis of Bacillus genomes uncovers conserved roles of natural products in bacterial physiology.</title>
        <authorList>
            <consortium name="Agbiome Team Llc"/>
            <person name="Bleich R.M."/>
            <person name="Grubbs K.J."/>
            <person name="Santa Maria K.C."/>
            <person name="Allen S.E."/>
            <person name="Farag S."/>
            <person name="Shank E.A."/>
            <person name="Bowers A."/>
        </authorList>
    </citation>
    <scope>NUCLEOTIDE SEQUENCE [LARGE SCALE GENOMIC DNA]</scope>
    <source>
        <strain evidence="1 2">AFS067272</strain>
    </source>
</reference>
<dbReference type="SUPFAM" id="SSF82171">
    <property type="entry name" value="DPP6 N-terminal domain-like"/>
    <property type="match status" value="1"/>
</dbReference>
<dbReference type="InterPro" id="IPR011659">
    <property type="entry name" value="WD40"/>
</dbReference>
<gene>
    <name evidence="1" type="ORF">COK38_00990</name>
</gene>
<dbReference type="Proteomes" id="UP000226357">
    <property type="component" value="Unassembled WGS sequence"/>
</dbReference>
<proteinExistence type="predicted"/>
<dbReference type="Gene3D" id="2.120.10.30">
    <property type="entry name" value="TolB, C-terminal domain"/>
    <property type="match status" value="1"/>
</dbReference>
<dbReference type="EMBL" id="NVBO01000010">
    <property type="protein sequence ID" value="PFS07769.1"/>
    <property type="molecule type" value="Genomic_DNA"/>
</dbReference>
<protein>
    <submittedName>
        <fullName evidence="1">Uncharacterized protein</fullName>
    </submittedName>
</protein>
<name>A0AA44QEH5_BACCE</name>
<evidence type="ECO:0000313" key="1">
    <source>
        <dbReference type="EMBL" id="PFS07769.1"/>
    </source>
</evidence>
<evidence type="ECO:0000313" key="2">
    <source>
        <dbReference type="Proteomes" id="UP000226357"/>
    </source>
</evidence>
<accession>A0AA44QEH5</accession>
<dbReference type="InterPro" id="IPR011042">
    <property type="entry name" value="6-blade_b-propeller_TolB-like"/>
</dbReference>
<comment type="caution">
    <text evidence="1">The sequence shown here is derived from an EMBL/GenBank/DDBJ whole genome shotgun (WGS) entry which is preliminary data.</text>
</comment>
<dbReference type="AlphaFoldDB" id="A0AA44QEH5"/>